<evidence type="ECO:0000256" key="1">
    <source>
        <dbReference type="SAM" id="MobiDB-lite"/>
    </source>
</evidence>
<dbReference type="Proteomes" id="UP000682733">
    <property type="component" value="Unassembled WGS sequence"/>
</dbReference>
<comment type="caution">
    <text evidence="3">The sequence shown here is derived from an EMBL/GenBank/DDBJ whole genome shotgun (WGS) entry which is preliminary data.</text>
</comment>
<organism evidence="3 4">
    <name type="scientific">Didymodactylos carnosus</name>
    <dbReference type="NCBI Taxonomy" id="1234261"/>
    <lineage>
        <taxon>Eukaryota</taxon>
        <taxon>Metazoa</taxon>
        <taxon>Spiralia</taxon>
        <taxon>Gnathifera</taxon>
        <taxon>Rotifera</taxon>
        <taxon>Eurotatoria</taxon>
        <taxon>Bdelloidea</taxon>
        <taxon>Philodinida</taxon>
        <taxon>Philodinidae</taxon>
        <taxon>Didymodactylos</taxon>
    </lineage>
</organism>
<dbReference type="PANTHER" id="PTHR47160:SF10">
    <property type="entry name" value="MULE TRANSPOSASE DOMAIN-CONTAINING PROTEIN"/>
    <property type="match status" value="1"/>
</dbReference>
<evidence type="ECO:0000313" key="3">
    <source>
        <dbReference type="EMBL" id="CAF4471086.1"/>
    </source>
</evidence>
<gene>
    <name evidence="3" type="ORF">TMI583_LOCUS46702</name>
</gene>
<evidence type="ECO:0000313" key="4">
    <source>
        <dbReference type="Proteomes" id="UP000682733"/>
    </source>
</evidence>
<dbReference type="InterPro" id="IPR018289">
    <property type="entry name" value="MULE_transposase_dom"/>
</dbReference>
<dbReference type="AlphaFoldDB" id="A0A8S2X123"/>
<protein>
    <recommendedName>
        <fullName evidence="2">MULE transposase domain-containing protein</fullName>
    </recommendedName>
</protein>
<reference evidence="3" key="1">
    <citation type="submission" date="2021-02" db="EMBL/GenBank/DDBJ databases">
        <authorList>
            <person name="Nowell W R."/>
        </authorList>
    </citation>
    <scope>NUCLEOTIDE SEQUENCE</scope>
</reference>
<dbReference type="EMBL" id="CAJOBA010087797">
    <property type="protein sequence ID" value="CAF4471086.1"/>
    <property type="molecule type" value="Genomic_DNA"/>
</dbReference>
<feature type="domain" description="MULE transposase" evidence="2">
    <location>
        <begin position="120"/>
        <end position="212"/>
    </location>
</feature>
<sequence>PSDSAGEVIKARTKMSDASKQTGRTTHDIVADGVSKLSDHAISSLPNLQNLKRTVQRIRQRNQNPLPLPTSRDTIVIDPQYTKTARKRTFLQFDSGPIDRRILIFSTKKQLKILGKAHSIYLDGTFSVVPELYFQLYTIHATYLNHIVPVVYVLLPGKTQRLYKEMLQQITNLTPNCDPPNVMVDYERASINAIRNRFPTTNLSGCFFHLCQSIYRAVLRFGLKTLYSEDSNFAQQIRSI</sequence>
<feature type="non-terminal residue" evidence="3">
    <location>
        <position position="1"/>
    </location>
</feature>
<feature type="non-terminal residue" evidence="3">
    <location>
        <position position="240"/>
    </location>
</feature>
<name>A0A8S2X123_9BILA</name>
<proteinExistence type="predicted"/>
<dbReference type="PANTHER" id="PTHR47160">
    <property type="entry name" value="PUTATIVE-RELATED"/>
    <property type="match status" value="1"/>
</dbReference>
<evidence type="ECO:0000259" key="2">
    <source>
        <dbReference type="Pfam" id="PF10551"/>
    </source>
</evidence>
<dbReference type="Pfam" id="PF10551">
    <property type="entry name" value="MULE"/>
    <property type="match status" value="1"/>
</dbReference>
<accession>A0A8S2X123</accession>
<feature type="region of interest" description="Disordered" evidence="1">
    <location>
        <begin position="1"/>
        <end position="25"/>
    </location>
</feature>